<evidence type="ECO:0000256" key="6">
    <source>
        <dbReference type="ARBA" id="ARBA00022806"/>
    </source>
</evidence>
<dbReference type="InterPro" id="IPR027417">
    <property type="entry name" value="P-loop_NTPase"/>
</dbReference>
<keyword evidence="6 12" id="KW-0347">Helicase</keyword>
<evidence type="ECO:0000256" key="13">
    <source>
        <dbReference type="SAM" id="MobiDB-lite"/>
    </source>
</evidence>
<evidence type="ECO:0000256" key="9">
    <source>
        <dbReference type="ARBA" id="ARBA00023235"/>
    </source>
</evidence>
<proteinExistence type="inferred from homology"/>
<dbReference type="InterPro" id="IPR016136">
    <property type="entry name" value="DNA_helicase_N/primase_C"/>
</dbReference>
<evidence type="ECO:0000256" key="4">
    <source>
        <dbReference type="ARBA" id="ARBA00022741"/>
    </source>
</evidence>
<dbReference type="RefSeq" id="WP_401483518.1">
    <property type="nucleotide sequence ID" value="NZ_JBEOTR010000011.1"/>
</dbReference>
<comment type="catalytic activity">
    <reaction evidence="10 12">
        <text>ATP + H2O = ADP + phosphate + H(+)</text>
        <dbReference type="Rhea" id="RHEA:13065"/>
        <dbReference type="ChEBI" id="CHEBI:15377"/>
        <dbReference type="ChEBI" id="CHEBI:15378"/>
        <dbReference type="ChEBI" id="CHEBI:30616"/>
        <dbReference type="ChEBI" id="CHEBI:43474"/>
        <dbReference type="ChEBI" id="CHEBI:456216"/>
        <dbReference type="EC" id="5.6.2.3"/>
    </reaction>
</comment>
<dbReference type="Pfam" id="PF00772">
    <property type="entry name" value="DnaB"/>
    <property type="match status" value="1"/>
</dbReference>
<keyword evidence="16" id="KW-1185">Reference proteome</keyword>
<protein>
    <recommendedName>
        <fullName evidence="11 12">Replicative DNA helicase</fullName>
        <ecNumber evidence="11 12">5.6.2.3</ecNumber>
    </recommendedName>
</protein>
<dbReference type="Gene3D" id="1.10.860.10">
    <property type="entry name" value="DNAb Helicase, Chain A"/>
    <property type="match status" value="1"/>
</dbReference>
<dbReference type="Proteomes" id="UP001617907">
    <property type="component" value="Unassembled WGS sequence"/>
</dbReference>
<evidence type="ECO:0000256" key="3">
    <source>
        <dbReference type="ARBA" id="ARBA00022705"/>
    </source>
</evidence>
<dbReference type="InterPro" id="IPR007692">
    <property type="entry name" value="DNA_helicase_DnaB"/>
</dbReference>
<keyword evidence="2 12" id="KW-0639">Primosome</keyword>
<keyword evidence="5 12" id="KW-0378">Hydrolase</keyword>
<gene>
    <name evidence="15" type="primary">dnaB</name>
    <name evidence="15" type="ORF">ACIQFM_09800</name>
</gene>
<dbReference type="GO" id="GO:0004386">
    <property type="term" value="F:helicase activity"/>
    <property type="evidence" value="ECO:0007669"/>
    <property type="project" value="UniProtKB-KW"/>
</dbReference>
<evidence type="ECO:0000256" key="12">
    <source>
        <dbReference type="RuleBase" id="RU362085"/>
    </source>
</evidence>
<keyword evidence="7 12" id="KW-0067">ATP-binding</keyword>
<reference evidence="15 16" key="1">
    <citation type="submission" date="2024-10" db="EMBL/GenBank/DDBJ databases">
        <title>The Natural Products Discovery Center: Release of the First 8490 Sequenced Strains for Exploring Actinobacteria Biosynthetic Diversity.</title>
        <authorList>
            <person name="Kalkreuter E."/>
            <person name="Kautsar S.A."/>
            <person name="Yang D."/>
            <person name="Bader C.D."/>
            <person name="Teijaro C.N."/>
            <person name="Fluegel L."/>
            <person name="Davis C.M."/>
            <person name="Simpson J.R."/>
            <person name="Lauterbach L."/>
            <person name="Steele A.D."/>
            <person name="Gui C."/>
            <person name="Meng S."/>
            <person name="Li G."/>
            <person name="Viehrig K."/>
            <person name="Ye F."/>
            <person name="Su P."/>
            <person name="Kiefer A.F."/>
            <person name="Nichols A."/>
            <person name="Cepeda A.J."/>
            <person name="Yan W."/>
            <person name="Fan B."/>
            <person name="Jiang Y."/>
            <person name="Adhikari A."/>
            <person name="Zheng C.-J."/>
            <person name="Schuster L."/>
            <person name="Cowan T.M."/>
            <person name="Smanski M.J."/>
            <person name="Chevrette M.G."/>
            <person name="De Carvalho L.P.S."/>
            <person name="Shen B."/>
        </authorList>
    </citation>
    <scope>NUCLEOTIDE SEQUENCE [LARGE SCALE GENOMIC DNA]</scope>
    <source>
        <strain evidence="15 16">NPDC093086</strain>
    </source>
</reference>
<organism evidence="15 16">
    <name type="scientific">Streptomyces ardesiacus</name>
    <dbReference type="NCBI Taxonomy" id="285564"/>
    <lineage>
        <taxon>Bacteria</taxon>
        <taxon>Bacillati</taxon>
        <taxon>Actinomycetota</taxon>
        <taxon>Actinomycetes</taxon>
        <taxon>Kitasatosporales</taxon>
        <taxon>Streptomycetaceae</taxon>
        <taxon>Streptomyces</taxon>
    </lineage>
</organism>
<evidence type="ECO:0000256" key="5">
    <source>
        <dbReference type="ARBA" id="ARBA00022801"/>
    </source>
</evidence>
<comment type="similarity">
    <text evidence="1 12">Belongs to the helicase family. DnaB subfamily.</text>
</comment>
<evidence type="ECO:0000256" key="11">
    <source>
        <dbReference type="NCBIfam" id="TIGR00665"/>
    </source>
</evidence>
<feature type="region of interest" description="Disordered" evidence="13">
    <location>
        <begin position="1"/>
        <end position="31"/>
    </location>
</feature>
<dbReference type="EC" id="5.6.2.3" evidence="11 12"/>
<comment type="function">
    <text evidence="12">The main replicative DNA helicase, it participates in initiation and elongation during chromosome replication. Travels ahead of the DNA replisome, separating dsDNA into templates for DNA synthesis. A processive ATP-dependent 5'-3' DNA helicase it has DNA-dependent ATPase activity.</text>
</comment>
<feature type="compositionally biased region" description="Basic and acidic residues" evidence="13">
    <location>
        <begin position="10"/>
        <end position="27"/>
    </location>
</feature>
<dbReference type="SUPFAM" id="SSF52540">
    <property type="entry name" value="P-loop containing nucleoside triphosphate hydrolases"/>
    <property type="match status" value="1"/>
</dbReference>
<dbReference type="SMART" id="SM00382">
    <property type="entry name" value="AAA"/>
    <property type="match status" value="1"/>
</dbReference>
<dbReference type="NCBIfam" id="TIGR00665">
    <property type="entry name" value="DnaB"/>
    <property type="match status" value="1"/>
</dbReference>
<accession>A0ABW8H759</accession>
<name>A0ABW8H759_9ACTN</name>
<dbReference type="PROSITE" id="PS51199">
    <property type="entry name" value="SF4_HELICASE"/>
    <property type="match status" value="1"/>
</dbReference>
<feature type="domain" description="SF4 helicase" evidence="14">
    <location>
        <begin position="194"/>
        <end position="459"/>
    </location>
</feature>
<dbReference type="EMBL" id="JBIVPC010000005">
    <property type="protein sequence ID" value="MFJ6036543.1"/>
    <property type="molecule type" value="Genomic_DNA"/>
</dbReference>
<evidence type="ECO:0000256" key="8">
    <source>
        <dbReference type="ARBA" id="ARBA00023125"/>
    </source>
</evidence>
<keyword evidence="9" id="KW-0413">Isomerase</keyword>
<dbReference type="CDD" id="cd00984">
    <property type="entry name" value="DnaB_C"/>
    <property type="match status" value="1"/>
</dbReference>
<evidence type="ECO:0000259" key="14">
    <source>
        <dbReference type="PROSITE" id="PS51199"/>
    </source>
</evidence>
<dbReference type="Pfam" id="PF03796">
    <property type="entry name" value="DnaB_C"/>
    <property type="match status" value="1"/>
</dbReference>
<keyword evidence="4 12" id="KW-0547">Nucleotide-binding</keyword>
<feature type="compositionally biased region" description="Basic and acidic residues" evidence="13">
    <location>
        <begin position="380"/>
        <end position="399"/>
    </location>
</feature>
<evidence type="ECO:0000256" key="7">
    <source>
        <dbReference type="ARBA" id="ARBA00022840"/>
    </source>
</evidence>
<dbReference type="InterPro" id="IPR003593">
    <property type="entry name" value="AAA+_ATPase"/>
</dbReference>
<dbReference type="InterPro" id="IPR007694">
    <property type="entry name" value="DNA_helicase_DnaB-like_C"/>
</dbReference>
<evidence type="ECO:0000313" key="16">
    <source>
        <dbReference type="Proteomes" id="UP001617907"/>
    </source>
</evidence>
<comment type="caution">
    <text evidence="15">The sequence shown here is derived from an EMBL/GenBank/DDBJ whole genome shotgun (WGS) entry which is preliminary data.</text>
</comment>
<evidence type="ECO:0000313" key="15">
    <source>
        <dbReference type="EMBL" id="MFJ6036543.1"/>
    </source>
</evidence>
<dbReference type="PANTHER" id="PTHR30153">
    <property type="entry name" value="REPLICATIVE DNA HELICASE DNAB"/>
    <property type="match status" value="1"/>
</dbReference>
<dbReference type="SUPFAM" id="SSF48024">
    <property type="entry name" value="N-terminal domain of DnaB helicase"/>
    <property type="match status" value="1"/>
</dbReference>
<evidence type="ECO:0000256" key="10">
    <source>
        <dbReference type="ARBA" id="ARBA00048954"/>
    </source>
</evidence>
<dbReference type="Gene3D" id="3.40.50.300">
    <property type="entry name" value="P-loop containing nucleotide triphosphate hydrolases"/>
    <property type="match status" value="1"/>
</dbReference>
<dbReference type="InterPro" id="IPR007693">
    <property type="entry name" value="DNA_helicase_DnaB-like_N"/>
</dbReference>
<feature type="region of interest" description="Disordered" evidence="13">
    <location>
        <begin position="380"/>
        <end position="400"/>
    </location>
</feature>
<keyword evidence="3 12" id="KW-0235">DNA replication</keyword>
<evidence type="ECO:0000256" key="1">
    <source>
        <dbReference type="ARBA" id="ARBA00008428"/>
    </source>
</evidence>
<sequence>MRTHRPQGRRPPEEGQRVSEQPEERPLPNDPAAERAVLGGMLLSRDAIADVIEIISGPDFYRPAHEILFDAIVTMFSKGEPTDPIAVTNYLREQGDLGKAGGPLAVHEMINHVPTAANAGYNAEIVRDCATRRRLVTAGATIASLGYSGRDAAEAVDAAASEIASITTIEDDDDFAPVGDDFDDFIEEIEGLGRDGQAMGVPTGFTDLDSLLNGLHPGQVIIVAGRPGLGKSTLGVDFLRSCSIKHGRPSVLFSLEMSRREVQMRITSAEARVGLHHIRGGYMTDEDWTRIARRTPDITAAPLTIDAGPNQTVAQIKAKCRRLKQQGGLDLVVIDYLQLLTAGTSRRDNRQLEVSEMSRSLKLLAKELEVPVVVLSQLNRESEKRQDKKPTKSDLRESGSLEQDADVVILVHREDAYVKETPRAGETDLIVDKHRNGPTATITVAAQLHFSRFVDMAQS</sequence>
<keyword evidence="8 12" id="KW-0238">DNA-binding</keyword>
<evidence type="ECO:0000256" key="2">
    <source>
        <dbReference type="ARBA" id="ARBA00022515"/>
    </source>
</evidence>
<dbReference type="InterPro" id="IPR036185">
    <property type="entry name" value="DNA_heli_DnaB-like_N_sf"/>
</dbReference>
<dbReference type="PANTHER" id="PTHR30153:SF2">
    <property type="entry name" value="REPLICATIVE DNA HELICASE"/>
    <property type="match status" value="1"/>
</dbReference>